<dbReference type="Proteomes" id="UP000827721">
    <property type="component" value="Unassembled WGS sequence"/>
</dbReference>
<proteinExistence type="predicted"/>
<keyword evidence="4" id="KW-1185">Reference proteome</keyword>
<comment type="caution">
    <text evidence="3">The sequence shown here is derived from an EMBL/GenBank/DDBJ whole genome shotgun (WGS) entry which is preliminary data.</text>
</comment>
<dbReference type="InterPro" id="IPR036291">
    <property type="entry name" value="NAD(P)-bd_dom_sf"/>
</dbReference>
<evidence type="ECO:0008006" key="5">
    <source>
        <dbReference type="Google" id="ProtNLM"/>
    </source>
</evidence>
<reference evidence="3 4" key="1">
    <citation type="submission" date="2021-02" db="EMBL/GenBank/DDBJ databases">
        <title>Plant Genome Project.</title>
        <authorList>
            <person name="Zhang R.-G."/>
        </authorList>
    </citation>
    <scope>NUCLEOTIDE SEQUENCE [LARGE SCALE GENOMIC DNA]</scope>
    <source>
        <tissue evidence="3">Leaves</tissue>
    </source>
</reference>
<gene>
    <name evidence="3" type="ORF">JRO89_XS04G0127200</name>
</gene>
<dbReference type="Pfam" id="PF01535">
    <property type="entry name" value="PPR"/>
    <property type="match status" value="1"/>
</dbReference>
<organism evidence="3 4">
    <name type="scientific">Xanthoceras sorbifolium</name>
    <dbReference type="NCBI Taxonomy" id="99658"/>
    <lineage>
        <taxon>Eukaryota</taxon>
        <taxon>Viridiplantae</taxon>
        <taxon>Streptophyta</taxon>
        <taxon>Embryophyta</taxon>
        <taxon>Tracheophyta</taxon>
        <taxon>Spermatophyta</taxon>
        <taxon>Magnoliopsida</taxon>
        <taxon>eudicotyledons</taxon>
        <taxon>Gunneridae</taxon>
        <taxon>Pentapetalae</taxon>
        <taxon>rosids</taxon>
        <taxon>malvids</taxon>
        <taxon>Sapindales</taxon>
        <taxon>Sapindaceae</taxon>
        <taxon>Xanthoceroideae</taxon>
        <taxon>Xanthoceras</taxon>
    </lineage>
</organism>
<dbReference type="InterPro" id="IPR011990">
    <property type="entry name" value="TPR-like_helical_dom_sf"/>
</dbReference>
<feature type="repeat" description="PPR" evidence="2">
    <location>
        <begin position="90"/>
        <end position="124"/>
    </location>
</feature>
<evidence type="ECO:0000256" key="2">
    <source>
        <dbReference type="PROSITE-ProRule" id="PRU00708"/>
    </source>
</evidence>
<name>A0ABQ8I5J9_9ROSI</name>
<dbReference type="InterPro" id="IPR002885">
    <property type="entry name" value="PPR_rpt"/>
</dbReference>
<dbReference type="InterPro" id="IPR002347">
    <property type="entry name" value="SDR_fam"/>
</dbReference>
<keyword evidence="1" id="KW-0677">Repeat</keyword>
<feature type="repeat" description="PPR" evidence="2">
    <location>
        <begin position="5"/>
        <end position="39"/>
    </location>
</feature>
<dbReference type="Pfam" id="PF13041">
    <property type="entry name" value="PPR_2"/>
    <property type="match status" value="1"/>
</dbReference>
<dbReference type="PROSITE" id="PS51375">
    <property type="entry name" value="PPR"/>
    <property type="match status" value="2"/>
</dbReference>
<evidence type="ECO:0000313" key="4">
    <source>
        <dbReference type="Proteomes" id="UP000827721"/>
    </source>
</evidence>
<dbReference type="Gene3D" id="1.25.40.10">
    <property type="entry name" value="Tetratricopeptide repeat domain"/>
    <property type="match status" value="2"/>
</dbReference>
<dbReference type="Pfam" id="PF13561">
    <property type="entry name" value="adh_short_C2"/>
    <property type="match status" value="1"/>
</dbReference>
<dbReference type="SUPFAM" id="SSF51735">
    <property type="entry name" value="NAD(P)-binding Rossmann-fold domains"/>
    <property type="match status" value="1"/>
</dbReference>
<protein>
    <recommendedName>
        <fullName evidence="5">Pentatricopeptide repeat-containing protein</fullName>
    </recommendedName>
</protein>
<dbReference type="Gene3D" id="3.40.50.720">
    <property type="entry name" value="NAD(P)-binding Rossmann-like Domain"/>
    <property type="match status" value="1"/>
</dbReference>
<evidence type="ECO:0000256" key="1">
    <source>
        <dbReference type="ARBA" id="ARBA00022737"/>
    </source>
</evidence>
<accession>A0ABQ8I5J9</accession>
<dbReference type="PRINTS" id="PR00081">
    <property type="entry name" value="GDHRDH"/>
</dbReference>
<evidence type="ECO:0000313" key="3">
    <source>
        <dbReference type="EMBL" id="KAH7571734.1"/>
    </source>
</evidence>
<dbReference type="NCBIfam" id="TIGR00756">
    <property type="entry name" value="PPR"/>
    <property type="match status" value="2"/>
</dbReference>
<sequence length="237" mass="26004">MQLRDGVSCNSLISGLAQSGYSDRALELFEKMQLDCLKPDRVTVASLLIACASAGALHKEEQLHSYAIKVGMSKGIIIEGSLLGLYMLRDGVSYNSLISGLAQSGYSDRALELFEKLQLDCLKPDCVTIASPLSACIFRQMQIEDLIHPSKYLENLYLTSKAAIETMVKVLAKELKGTGITANCVAPGPIARDIFFDGKTEEMMKKVIENARMVGLARRRMWHTSCTVLGNRCQCMG</sequence>
<dbReference type="PANTHER" id="PTHR47929">
    <property type="entry name" value="DYW_DEAMINASE DOMAIN-CONTAINING PROTEIN"/>
    <property type="match status" value="1"/>
</dbReference>
<dbReference type="PANTHER" id="PTHR47929:SF151">
    <property type="entry name" value="DYW DOMAIN-CONTAINING PROTEIN"/>
    <property type="match status" value="1"/>
</dbReference>
<dbReference type="EMBL" id="JAFEMO010000004">
    <property type="protein sequence ID" value="KAH7571734.1"/>
    <property type="molecule type" value="Genomic_DNA"/>
</dbReference>